<dbReference type="InterPro" id="IPR036322">
    <property type="entry name" value="WD40_repeat_dom_sf"/>
</dbReference>
<proteinExistence type="predicted"/>
<sequence length="331" mass="37328">TSNDVQKTRVDLIVQVKQLYNSLADIGLKEISIPSLKPLQVDFQLCRTLRGHSAAIYSCDWYDNTLVTCGMDQSLILWNPLKQQKLQLLQTDQPYNLSVCFSQQGTQLVTGGLDCAVTLYDIQKSQKQKLYEHFNFVTSTKFLSQEKLLSGSADKTVKVFDLNQQKEELNLAVHFLDVLSIDVLNSQVFATGSCDGFGRIFDVRQQKQVQIFNCQHADCNQIVFHPSRQQIGMATSLNKFLLYDLRNGQLLSEFQPQLKSKSVPNMKSVTFSKSGRVAFCAVENKVFCYDLMLGQVVKEVGEHEQFISQVQVSKNGDCVVSVGWDGLGKVW</sequence>
<dbReference type="PROSITE" id="PS50294">
    <property type="entry name" value="WD_REPEATS_REGION"/>
    <property type="match status" value="1"/>
</dbReference>
<reference evidence="2" key="1">
    <citation type="submission" date="2015-07" db="EMBL/GenBank/DDBJ databases">
        <title>Adaptation to a free-living lifestyle via gene acquisitions in the diplomonad Trepomonas sp. PC1.</title>
        <authorList>
            <person name="Xu F."/>
            <person name="Jerlstrom-Hultqvist J."/>
            <person name="Kolisko M."/>
            <person name="Simpson A.G.B."/>
            <person name="Roger A.J."/>
            <person name="Svard S.G."/>
            <person name="Andersson J.O."/>
        </authorList>
    </citation>
    <scope>NUCLEOTIDE SEQUENCE</scope>
    <source>
        <strain evidence="2">PC1</strain>
    </source>
</reference>
<dbReference type="Gene3D" id="2.130.10.10">
    <property type="entry name" value="YVTN repeat-like/Quinoprotein amine dehydrogenase"/>
    <property type="match status" value="1"/>
</dbReference>
<organism evidence="2">
    <name type="scientific">Trepomonas sp. PC1</name>
    <dbReference type="NCBI Taxonomy" id="1076344"/>
    <lineage>
        <taxon>Eukaryota</taxon>
        <taxon>Metamonada</taxon>
        <taxon>Diplomonadida</taxon>
        <taxon>Hexamitidae</taxon>
        <taxon>Hexamitinae</taxon>
        <taxon>Trepomonas</taxon>
    </lineage>
</organism>
<keyword evidence="1" id="KW-0853">WD repeat</keyword>
<dbReference type="InterPro" id="IPR016346">
    <property type="entry name" value="G-protein_beta_1-5"/>
</dbReference>
<name>A0A146KBR4_9EUKA</name>
<dbReference type="SUPFAM" id="SSF50978">
    <property type="entry name" value="WD40 repeat-like"/>
    <property type="match status" value="1"/>
</dbReference>
<feature type="repeat" description="WD" evidence="1">
    <location>
        <begin position="130"/>
        <end position="170"/>
    </location>
</feature>
<evidence type="ECO:0000256" key="1">
    <source>
        <dbReference type="PROSITE-ProRule" id="PRU00221"/>
    </source>
</evidence>
<dbReference type="GO" id="GO:0007165">
    <property type="term" value="P:signal transduction"/>
    <property type="evidence" value="ECO:0007669"/>
    <property type="project" value="InterPro"/>
</dbReference>
<accession>A0A146KBR4</accession>
<dbReference type="AlphaFoldDB" id="A0A146KBR4"/>
<feature type="repeat" description="WD" evidence="1">
    <location>
        <begin position="49"/>
        <end position="79"/>
    </location>
</feature>
<evidence type="ECO:0000313" key="2">
    <source>
        <dbReference type="EMBL" id="JAP92956.1"/>
    </source>
</evidence>
<dbReference type="InterPro" id="IPR015943">
    <property type="entry name" value="WD40/YVTN_repeat-like_dom_sf"/>
</dbReference>
<feature type="non-terminal residue" evidence="2">
    <location>
        <position position="1"/>
    </location>
</feature>
<dbReference type="EMBL" id="GDID01003650">
    <property type="protein sequence ID" value="JAP92956.1"/>
    <property type="molecule type" value="Transcribed_RNA"/>
</dbReference>
<protein>
    <submittedName>
        <fullName evidence="2">Small G-beta protein GPB</fullName>
    </submittedName>
</protein>
<dbReference type="PROSITE" id="PS50082">
    <property type="entry name" value="WD_REPEATS_2"/>
    <property type="match status" value="3"/>
</dbReference>
<dbReference type="PANTHER" id="PTHR19850">
    <property type="entry name" value="GUANINE NUCLEOTIDE-BINDING PROTEIN BETA G PROTEIN BETA"/>
    <property type="match status" value="1"/>
</dbReference>
<dbReference type="InterPro" id="IPR001680">
    <property type="entry name" value="WD40_rpt"/>
</dbReference>
<feature type="non-terminal residue" evidence="2">
    <location>
        <position position="331"/>
    </location>
</feature>
<dbReference type="Pfam" id="PF00400">
    <property type="entry name" value="WD40"/>
    <property type="match status" value="4"/>
</dbReference>
<gene>
    <name evidence="2" type="ORF">TPC1_14930</name>
</gene>
<dbReference type="SMART" id="SM00320">
    <property type="entry name" value="WD40"/>
    <property type="match status" value="7"/>
</dbReference>
<feature type="repeat" description="WD" evidence="1">
    <location>
        <begin position="300"/>
        <end position="331"/>
    </location>
</feature>